<proteinExistence type="predicted"/>
<dbReference type="Gene3D" id="3.40.50.2300">
    <property type="match status" value="1"/>
</dbReference>
<dbReference type="InterPro" id="IPR050595">
    <property type="entry name" value="Bact_response_regulator"/>
</dbReference>
<gene>
    <name evidence="4" type="ORF">NIES21_58840</name>
</gene>
<evidence type="ECO:0000256" key="2">
    <source>
        <dbReference type="PROSITE-ProRule" id="PRU00169"/>
    </source>
</evidence>
<evidence type="ECO:0000256" key="1">
    <source>
        <dbReference type="ARBA" id="ARBA00022553"/>
    </source>
</evidence>
<dbReference type="PANTHER" id="PTHR44591">
    <property type="entry name" value="STRESS RESPONSE REGULATOR PROTEIN 1"/>
    <property type="match status" value="1"/>
</dbReference>
<protein>
    <submittedName>
        <fullName evidence="4">Response regulator receiver domain protein</fullName>
    </submittedName>
</protein>
<evidence type="ECO:0000313" key="4">
    <source>
        <dbReference type="EMBL" id="BAY20014.1"/>
    </source>
</evidence>
<dbReference type="PROSITE" id="PS50110">
    <property type="entry name" value="RESPONSE_REGULATORY"/>
    <property type="match status" value="1"/>
</dbReference>
<dbReference type="CDD" id="cd17552">
    <property type="entry name" value="REC_RR468-like"/>
    <property type="match status" value="1"/>
</dbReference>
<dbReference type="PANTHER" id="PTHR44591:SF3">
    <property type="entry name" value="RESPONSE REGULATORY DOMAIN-CONTAINING PROTEIN"/>
    <property type="match status" value="1"/>
</dbReference>
<keyword evidence="4" id="KW-0614">Plasmid</keyword>
<dbReference type="OrthoDB" id="487748at2"/>
<dbReference type="EMBL" id="AP018176">
    <property type="protein sequence ID" value="BAY20014.1"/>
    <property type="molecule type" value="Genomic_DNA"/>
</dbReference>
<keyword evidence="5" id="KW-1185">Reference proteome</keyword>
<name>A0A1Z4GR82_9CYAN</name>
<dbReference type="GO" id="GO:0000160">
    <property type="term" value="P:phosphorelay signal transduction system"/>
    <property type="evidence" value="ECO:0007669"/>
    <property type="project" value="InterPro"/>
</dbReference>
<organism evidence="4 5">
    <name type="scientific">Anabaenopsis circularis NIES-21</name>
    <dbReference type="NCBI Taxonomy" id="1085406"/>
    <lineage>
        <taxon>Bacteria</taxon>
        <taxon>Bacillati</taxon>
        <taxon>Cyanobacteriota</taxon>
        <taxon>Cyanophyceae</taxon>
        <taxon>Nostocales</taxon>
        <taxon>Nodulariaceae</taxon>
        <taxon>Anabaenopsis</taxon>
    </lineage>
</organism>
<evidence type="ECO:0000259" key="3">
    <source>
        <dbReference type="PROSITE" id="PS50110"/>
    </source>
</evidence>
<dbReference type="InterPro" id="IPR011006">
    <property type="entry name" value="CheY-like_superfamily"/>
</dbReference>
<sequence length="142" mass="15790">MRGGTVLLQTMMVTSASKRILLIDDEPDVQRVVQTCLEKIAQWTVITATSAEEGLLKAIAEQPDVILLDIMMPKMDGYMFLDELWAKPEMQFIPVVFLTAQAGLLKPHHYETLGVKGIIAKPFDPLTLHRAIASALNWDLGT</sequence>
<keyword evidence="1 2" id="KW-0597">Phosphoprotein</keyword>
<geneLocation type="plasmid" evidence="5">
    <name>Plasmid2 dna</name>
</geneLocation>
<evidence type="ECO:0000313" key="5">
    <source>
        <dbReference type="Proteomes" id="UP000218287"/>
    </source>
</evidence>
<accession>A0A1Z4GR82</accession>
<reference evidence="4 5" key="1">
    <citation type="submission" date="2017-06" db="EMBL/GenBank/DDBJ databases">
        <title>Genome sequencing of cyanobaciteial culture collection at National Institute for Environmental Studies (NIES).</title>
        <authorList>
            <person name="Hirose Y."/>
            <person name="Shimura Y."/>
            <person name="Fujisawa T."/>
            <person name="Nakamura Y."/>
            <person name="Kawachi M."/>
        </authorList>
    </citation>
    <scope>NUCLEOTIDE SEQUENCE [LARGE SCALE GENOMIC DNA]</scope>
    <source>
        <strain evidence="4 5">NIES-21</strain>
        <plasmid evidence="5">Plasmid2 dna</plasmid>
    </source>
</reference>
<dbReference type="SMART" id="SM00448">
    <property type="entry name" value="REC"/>
    <property type="match status" value="1"/>
</dbReference>
<dbReference type="SUPFAM" id="SSF52172">
    <property type="entry name" value="CheY-like"/>
    <property type="match status" value="1"/>
</dbReference>
<feature type="domain" description="Response regulatory" evidence="3">
    <location>
        <begin position="19"/>
        <end position="136"/>
    </location>
</feature>
<dbReference type="AlphaFoldDB" id="A0A1Z4GR82"/>
<feature type="modified residue" description="4-aspartylphosphate" evidence="2">
    <location>
        <position position="69"/>
    </location>
</feature>
<dbReference type="Pfam" id="PF00072">
    <property type="entry name" value="Response_reg"/>
    <property type="match status" value="1"/>
</dbReference>
<dbReference type="InterPro" id="IPR001789">
    <property type="entry name" value="Sig_transdc_resp-reg_receiver"/>
</dbReference>
<dbReference type="Proteomes" id="UP000218287">
    <property type="component" value="Plasmid Plasmid2 dna"/>
</dbReference>